<dbReference type="Proteomes" id="UP000054279">
    <property type="component" value="Unassembled WGS sequence"/>
</dbReference>
<evidence type="ECO:0000313" key="1">
    <source>
        <dbReference type="EMBL" id="KIJ45338.1"/>
    </source>
</evidence>
<proteinExistence type="predicted"/>
<accession>A0A0C9UR09</accession>
<reference evidence="1 2" key="1">
    <citation type="submission" date="2014-06" db="EMBL/GenBank/DDBJ databases">
        <title>Evolutionary Origins and Diversification of the Mycorrhizal Mutualists.</title>
        <authorList>
            <consortium name="DOE Joint Genome Institute"/>
            <consortium name="Mycorrhizal Genomics Consortium"/>
            <person name="Kohler A."/>
            <person name="Kuo A."/>
            <person name="Nagy L.G."/>
            <person name="Floudas D."/>
            <person name="Copeland A."/>
            <person name="Barry K.W."/>
            <person name="Cichocki N."/>
            <person name="Veneault-Fourrey C."/>
            <person name="LaButti K."/>
            <person name="Lindquist E.A."/>
            <person name="Lipzen A."/>
            <person name="Lundell T."/>
            <person name="Morin E."/>
            <person name="Murat C."/>
            <person name="Riley R."/>
            <person name="Ohm R."/>
            <person name="Sun H."/>
            <person name="Tunlid A."/>
            <person name="Henrissat B."/>
            <person name="Grigoriev I.V."/>
            <person name="Hibbett D.S."/>
            <person name="Martin F."/>
        </authorList>
    </citation>
    <scope>NUCLEOTIDE SEQUENCE [LARGE SCALE GENOMIC DNA]</scope>
    <source>
        <strain evidence="1 2">SS14</strain>
    </source>
</reference>
<organism evidence="1 2">
    <name type="scientific">Sphaerobolus stellatus (strain SS14)</name>
    <dbReference type="NCBI Taxonomy" id="990650"/>
    <lineage>
        <taxon>Eukaryota</taxon>
        <taxon>Fungi</taxon>
        <taxon>Dikarya</taxon>
        <taxon>Basidiomycota</taxon>
        <taxon>Agaricomycotina</taxon>
        <taxon>Agaricomycetes</taxon>
        <taxon>Phallomycetidae</taxon>
        <taxon>Geastrales</taxon>
        <taxon>Sphaerobolaceae</taxon>
        <taxon>Sphaerobolus</taxon>
    </lineage>
</organism>
<dbReference type="AlphaFoldDB" id="A0A0C9UR09"/>
<gene>
    <name evidence="1" type="ORF">M422DRAFT_46801</name>
</gene>
<dbReference type="OrthoDB" id="2681164at2759"/>
<name>A0A0C9UR09_SPHS4</name>
<dbReference type="HOGENOM" id="CLU_824306_0_0_1"/>
<keyword evidence="2" id="KW-1185">Reference proteome</keyword>
<evidence type="ECO:0000313" key="2">
    <source>
        <dbReference type="Proteomes" id="UP000054279"/>
    </source>
</evidence>
<protein>
    <submittedName>
        <fullName evidence="1">Uncharacterized protein</fullName>
    </submittedName>
</protein>
<sequence length="337" mass="38091">MFMAIFHNTPGLYLTPDAIIPFWILGHCSLFTLVKIAPLHPNFSTYVKVHTRRRFEATLGKYLSDLAGFRDVMRTHGAVVSGSSALNIMLGTSSWSSKDLDIYVRKGETVSITTFLLRDGYTCHRPRFREPLQLLEPLVGYLSMLEDQHVRRILQFRKQTSDGTVLTIDIIESNTDSAISPITEFHCTEVMNYISGDAILCMYPILTGQGVAIMEDRHAKDKDTWVEKYTSRGFRVMESVTELRRPCGSACPTAVRTLGDPESLYLNFDQAESTTAPFPGTQDASDFGWPIVHWTLGQSRFVYGRLCPNPLCLRDTHDPLTIIWPEPFARITRDSSL</sequence>
<dbReference type="EMBL" id="KN837112">
    <property type="protein sequence ID" value="KIJ45338.1"/>
    <property type="molecule type" value="Genomic_DNA"/>
</dbReference>